<evidence type="ECO:0000259" key="6">
    <source>
        <dbReference type="Pfam" id="PF13193"/>
    </source>
</evidence>
<dbReference type="FunFam" id="3.40.50.12780:FF:000003">
    <property type="entry name" value="Long-chain-fatty-acid--CoA ligase FadD"/>
    <property type="match status" value="1"/>
</dbReference>
<evidence type="ECO:0000256" key="3">
    <source>
        <dbReference type="ARBA" id="ARBA00022832"/>
    </source>
</evidence>
<name>A0A242MLK3_CABSO</name>
<organism evidence="7 8">
    <name type="scientific">Caballeronia sordidicola</name>
    <name type="common">Burkholderia sordidicola</name>
    <dbReference type="NCBI Taxonomy" id="196367"/>
    <lineage>
        <taxon>Bacteria</taxon>
        <taxon>Pseudomonadati</taxon>
        <taxon>Pseudomonadota</taxon>
        <taxon>Betaproteobacteria</taxon>
        <taxon>Burkholderiales</taxon>
        <taxon>Burkholderiaceae</taxon>
        <taxon>Caballeronia</taxon>
    </lineage>
</organism>
<dbReference type="RefSeq" id="WP_083637666.1">
    <property type="nucleotide sequence ID" value="NZ_MSRG01000014.1"/>
</dbReference>
<dbReference type="Gene3D" id="3.40.50.12780">
    <property type="entry name" value="N-terminal domain of ligase-like"/>
    <property type="match status" value="1"/>
</dbReference>
<dbReference type="GO" id="GO:0016874">
    <property type="term" value="F:ligase activity"/>
    <property type="evidence" value="ECO:0007669"/>
    <property type="project" value="UniProtKB-KW"/>
</dbReference>
<dbReference type="InterPro" id="IPR020845">
    <property type="entry name" value="AMP-binding_CS"/>
</dbReference>
<keyword evidence="2 7" id="KW-0436">Ligase</keyword>
<dbReference type="PROSITE" id="PS00455">
    <property type="entry name" value="AMP_BINDING"/>
    <property type="match status" value="1"/>
</dbReference>
<dbReference type="Pfam" id="PF00501">
    <property type="entry name" value="AMP-binding"/>
    <property type="match status" value="1"/>
</dbReference>
<dbReference type="AlphaFoldDB" id="A0A242MLK3"/>
<dbReference type="SUPFAM" id="SSF56801">
    <property type="entry name" value="Acetyl-CoA synthetase-like"/>
    <property type="match status" value="1"/>
</dbReference>
<feature type="domain" description="AMP-binding enzyme C-terminal" evidence="6">
    <location>
        <begin position="506"/>
        <end position="580"/>
    </location>
</feature>
<protein>
    <submittedName>
        <fullName evidence="7">3-methylmercaptopropionyl-CoA ligase (DmdB)</fullName>
    </submittedName>
</protein>
<dbReference type="GO" id="GO:0006631">
    <property type="term" value="P:fatty acid metabolic process"/>
    <property type="evidence" value="ECO:0007669"/>
    <property type="project" value="UniProtKB-KW"/>
</dbReference>
<dbReference type="CDD" id="cd12118">
    <property type="entry name" value="ttLC_FACS_AEE21_like"/>
    <property type="match status" value="1"/>
</dbReference>
<gene>
    <name evidence="7" type="ORF">PAMC26577_21805</name>
</gene>
<accession>A0A242MLK3</accession>
<evidence type="ECO:0000256" key="1">
    <source>
        <dbReference type="ARBA" id="ARBA00006432"/>
    </source>
</evidence>
<proteinExistence type="inferred from homology"/>
<dbReference type="PANTHER" id="PTHR43859">
    <property type="entry name" value="ACYL-ACTIVATING ENZYME"/>
    <property type="match status" value="1"/>
</dbReference>
<dbReference type="InterPro" id="IPR045851">
    <property type="entry name" value="AMP-bd_C_sf"/>
</dbReference>
<dbReference type="NCBIfam" id="NF006020">
    <property type="entry name" value="PRK08162.1"/>
    <property type="match status" value="1"/>
</dbReference>
<dbReference type="PANTHER" id="PTHR43859:SF4">
    <property type="entry name" value="BUTANOATE--COA LIGASE AAE1-RELATED"/>
    <property type="match status" value="1"/>
</dbReference>
<dbReference type="Proteomes" id="UP000195221">
    <property type="component" value="Unassembled WGS sequence"/>
</dbReference>
<comment type="similarity">
    <text evidence="1">Belongs to the ATP-dependent AMP-binding enzyme family.</text>
</comment>
<evidence type="ECO:0000313" key="7">
    <source>
        <dbReference type="EMBL" id="OTP72133.1"/>
    </source>
</evidence>
<keyword evidence="3" id="KW-0276">Fatty acid metabolism</keyword>
<comment type="caution">
    <text evidence="7">The sequence shown here is derived from an EMBL/GenBank/DDBJ whole genome shotgun (WGS) entry which is preliminary data.</text>
</comment>
<reference evidence="7 8" key="1">
    <citation type="submission" date="2017-03" db="EMBL/GenBank/DDBJ databases">
        <title>Genome analysis of strain PAMC 26577.</title>
        <authorList>
            <person name="Oh H.-M."/>
            <person name="Yang J.-A."/>
        </authorList>
    </citation>
    <scope>NUCLEOTIDE SEQUENCE [LARGE SCALE GENOMIC DNA]</scope>
    <source>
        <strain evidence="7 8">PAMC 26577</strain>
    </source>
</reference>
<keyword evidence="4" id="KW-0443">Lipid metabolism</keyword>
<evidence type="ECO:0000259" key="5">
    <source>
        <dbReference type="Pfam" id="PF00501"/>
    </source>
</evidence>
<evidence type="ECO:0000256" key="4">
    <source>
        <dbReference type="ARBA" id="ARBA00023098"/>
    </source>
</evidence>
<feature type="domain" description="AMP-dependent synthetase/ligase" evidence="5">
    <location>
        <begin position="79"/>
        <end position="456"/>
    </location>
</feature>
<dbReference type="FunFam" id="3.30.300.30:FF:000008">
    <property type="entry name" value="2,3-dihydroxybenzoate-AMP ligase"/>
    <property type="match status" value="1"/>
</dbReference>
<sequence length="593" mass="65778">MKRERIPFERAFASQGEAGTEIENIFIKNKFNYSEVLIECFLKTTYRTETAVASINPYDFGLEKNSANYVPLSPISFIERAALVYPNHVAVIHGDLQFTWKQCYERCLRLASALKKRGVGVGDTVALMAPNVPAMYEAHFAVPMIGAVLNTLNLRLDAEAIGFMLQHGEAKVVITDREYSGIMAHALPMLEERPLVIDIDDPEYEGGKLLGEKDYEAFLLEGDANFEWSLPSDEWNAIALNYTSGTTGNPKGVVYHHRGAYLNAVSNILSLGMPQHAVYLWTLPMFHCNGWCFPWTMAANAGTNVCLRRVDAKAVFHAIKKYKVTHFCAAPIVHTMLINVPEEARSGIEHRVSGCIAGAAPPASVIEGMERIGFDITHVYGLTETYGPAAVCAKQNGWDELPLEQRAELNGRQGVRAPMQEDMVVMDPASMEPVPWDGETMGEIMFRGNLIMKGYLKNPHATEKEFAGGWFHSGDLAVVGPDGYVKIKDRSKDIIISGGENISSLEVEDVLYRHAAVVGAAVVARPDEKWGEVACAFVELRDDGQVTELELIDFCRERMARFKVPKKIIFGPLTRTGSGKIQKFLLREQAQAL</sequence>
<dbReference type="InterPro" id="IPR042099">
    <property type="entry name" value="ANL_N_sf"/>
</dbReference>
<dbReference type="InterPro" id="IPR025110">
    <property type="entry name" value="AMP-bd_C"/>
</dbReference>
<dbReference type="InterPro" id="IPR000873">
    <property type="entry name" value="AMP-dep_synth/lig_dom"/>
</dbReference>
<evidence type="ECO:0000313" key="8">
    <source>
        <dbReference type="Proteomes" id="UP000195221"/>
    </source>
</evidence>
<evidence type="ECO:0000256" key="2">
    <source>
        <dbReference type="ARBA" id="ARBA00022598"/>
    </source>
</evidence>
<dbReference type="Pfam" id="PF13193">
    <property type="entry name" value="AMP-binding_C"/>
    <property type="match status" value="1"/>
</dbReference>
<dbReference type="Gene3D" id="3.30.300.30">
    <property type="match status" value="1"/>
</dbReference>
<dbReference type="EMBL" id="NBTZ01000095">
    <property type="protein sequence ID" value="OTP72133.1"/>
    <property type="molecule type" value="Genomic_DNA"/>
</dbReference>